<comment type="caution">
    <text evidence="3">The sequence shown here is derived from an EMBL/GenBank/DDBJ whole genome shotgun (WGS) entry which is preliminary data.</text>
</comment>
<dbReference type="Pfam" id="PF13439">
    <property type="entry name" value="Glyco_transf_4"/>
    <property type="match status" value="1"/>
</dbReference>
<dbReference type="SUPFAM" id="SSF53756">
    <property type="entry name" value="UDP-Glycosyltransferase/glycogen phosphorylase"/>
    <property type="match status" value="2"/>
</dbReference>
<evidence type="ECO:0008006" key="5">
    <source>
        <dbReference type="Google" id="ProtNLM"/>
    </source>
</evidence>
<feature type="domain" description="Glycosyltransferase subfamily 4-like N-terminal" evidence="2">
    <location>
        <begin position="162"/>
        <end position="332"/>
    </location>
</feature>
<evidence type="ECO:0000259" key="2">
    <source>
        <dbReference type="Pfam" id="PF13439"/>
    </source>
</evidence>
<evidence type="ECO:0000259" key="1">
    <source>
        <dbReference type="Pfam" id="PF00534"/>
    </source>
</evidence>
<dbReference type="STRING" id="1437059.A6A05_17000"/>
<dbReference type="InterPro" id="IPR001296">
    <property type="entry name" value="Glyco_trans_1"/>
</dbReference>
<dbReference type="Pfam" id="PF00534">
    <property type="entry name" value="Glycos_transf_1"/>
    <property type="match status" value="1"/>
</dbReference>
<dbReference type="CDD" id="cd03809">
    <property type="entry name" value="GT4_MtfB-like"/>
    <property type="match status" value="1"/>
</dbReference>
<dbReference type="RefSeq" id="WP_082911057.1">
    <property type="nucleotide sequence ID" value="NZ_LWQU01000187.1"/>
</dbReference>
<sequence length="939" mass="103035">MTNSPDVLITYYPLTSDTVAEIEAHLGNPVEALVVSNIRGRGTLDILRQMRRMSFDRIILPCPSRDWVPFLPMLRLIALLPRSNRIILLGPNFEQTRLGWPGAVLAAVKLGWHSVSAGLAMALSTGRLRKLAAAPRQTVTIDGDSNEVLYLKTNLWTGVMAGGSVSHTAGVIQGLSENDLRVTYVSPSEAPELAGIPALSNLRVPLPYGYTYPREVNNYRYDSRLRRWILHYNRRRPAFLYHRLSLGSSAAVSLARRLGVPLVLEYNGSEVWIADHWGSRLKSRAVAMLAEDICLHHAHLIVTVSEPLREELIGRGIEPERIHVQPNGFDQKRFDPTRFTAADRAEERRRLGIPAQAVVATFVGTFGPWHGAEILAQALIQLARSRPEWLEKNGLHLLFIGDGMSRAEVETRLQQAGLADRCTFSGLVPPHQAPAMLAASDIFVAPHVPNADGTEFFGSPTKLFEYMGMGRPTIASALGQISEMMAGSPPVARAAEMDQFPDSVGILIEPANVDHLADALVHATDHPDWRARVGANARARALASFTWSHHVQGVLDRLRRDVPTRCAPVSPQRHTVLVNAVHAKSGGGITYLANILPRLAAHPQLRIEVAIQSDQERQFRDMAAGLTLHVLPSVSRLATVYWQEQIDIPRLAARIGATAVFSPANYGPIRGKGNILLLRNAFEVATMDRRLDKRLYWLAVKLTTEWSFRASGRAIVVSRHAAENFLEAFGMEGDSRLDVIHHGVSPLFSPPAAEGLRISHGLLAVSDIYVQKNFETLLKAVAILSRTRPDISLQIAGRPLDDGYFSRLKAMVVQLGIGDHVTFLGGKTQPEVAELYRQAQIFVFPSLVETFGNPLLEAMASGLPVVCSRAAALPEVAGPAALYSKPGDPADMAATIDRLLDDPHLWRQLSQAGIERARGFTWDSCAEATASVLLDVARA</sequence>
<dbReference type="AlphaFoldDB" id="A0A178M8V7"/>
<protein>
    <recommendedName>
        <fullName evidence="5">Glycosyltransferase</fullName>
    </recommendedName>
</protein>
<dbReference type="InterPro" id="IPR028098">
    <property type="entry name" value="Glyco_trans_4-like_N"/>
</dbReference>
<dbReference type="EMBL" id="LWQU01000187">
    <property type="protein sequence ID" value="OAN45221.1"/>
    <property type="molecule type" value="Genomic_DNA"/>
</dbReference>
<keyword evidence="4" id="KW-1185">Reference proteome</keyword>
<dbReference type="OrthoDB" id="186663at2"/>
<dbReference type="PANTHER" id="PTHR45947">
    <property type="entry name" value="SULFOQUINOVOSYL TRANSFERASE SQD2"/>
    <property type="match status" value="1"/>
</dbReference>
<name>A0A178M8V7_9PROT</name>
<evidence type="ECO:0000313" key="3">
    <source>
        <dbReference type="EMBL" id="OAN45221.1"/>
    </source>
</evidence>
<dbReference type="GO" id="GO:0016757">
    <property type="term" value="F:glycosyltransferase activity"/>
    <property type="evidence" value="ECO:0007669"/>
    <property type="project" value="InterPro"/>
</dbReference>
<dbReference type="PANTHER" id="PTHR45947:SF3">
    <property type="entry name" value="SULFOQUINOVOSYL TRANSFERASE SQD2"/>
    <property type="match status" value="1"/>
</dbReference>
<organism evidence="3 4">
    <name type="scientific">Magnetospirillum moscoviense</name>
    <dbReference type="NCBI Taxonomy" id="1437059"/>
    <lineage>
        <taxon>Bacteria</taxon>
        <taxon>Pseudomonadati</taxon>
        <taxon>Pseudomonadota</taxon>
        <taxon>Alphaproteobacteria</taxon>
        <taxon>Rhodospirillales</taxon>
        <taxon>Rhodospirillaceae</taxon>
        <taxon>Magnetospirillum</taxon>
    </lineage>
</organism>
<dbReference type="Proteomes" id="UP000078543">
    <property type="component" value="Unassembled WGS sequence"/>
</dbReference>
<evidence type="ECO:0000313" key="4">
    <source>
        <dbReference type="Proteomes" id="UP000078543"/>
    </source>
</evidence>
<proteinExistence type="predicted"/>
<feature type="domain" description="Glycosyl transferase family 1" evidence="1">
    <location>
        <begin position="763"/>
        <end position="915"/>
    </location>
</feature>
<reference evidence="3 4" key="1">
    <citation type="submission" date="2016-04" db="EMBL/GenBank/DDBJ databases">
        <title>Draft genome sequence of freshwater magnetotactic bacteria Magnetospirillum marisnigri SP-1 and Magnetospirillum moscoviense BB-1.</title>
        <authorList>
            <person name="Koziaeva V."/>
            <person name="Dziuba M.V."/>
            <person name="Ivanov T.M."/>
            <person name="Kuznetsov B."/>
            <person name="Grouzdev D.S."/>
        </authorList>
    </citation>
    <scope>NUCLEOTIDE SEQUENCE [LARGE SCALE GENOMIC DNA]</scope>
    <source>
        <strain evidence="3 4">BB-1</strain>
    </source>
</reference>
<gene>
    <name evidence="3" type="ORF">A6A05_17000</name>
</gene>
<dbReference type="CDD" id="cd03794">
    <property type="entry name" value="GT4_WbuB-like"/>
    <property type="match status" value="1"/>
</dbReference>
<dbReference type="Pfam" id="PF13692">
    <property type="entry name" value="Glyco_trans_1_4"/>
    <property type="match status" value="1"/>
</dbReference>
<dbReference type="Gene3D" id="3.40.50.2000">
    <property type="entry name" value="Glycogen Phosphorylase B"/>
    <property type="match status" value="3"/>
</dbReference>
<dbReference type="InterPro" id="IPR050194">
    <property type="entry name" value="Glycosyltransferase_grp1"/>
</dbReference>
<accession>A0A178M8V7</accession>